<evidence type="ECO:0000256" key="5">
    <source>
        <dbReference type="ARBA" id="ARBA00022898"/>
    </source>
</evidence>
<evidence type="ECO:0000256" key="4">
    <source>
        <dbReference type="ARBA" id="ARBA00022679"/>
    </source>
</evidence>
<dbReference type="InterPro" id="IPR015422">
    <property type="entry name" value="PyrdxlP-dep_Trfase_small"/>
</dbReference>
<organism evidence="6">
    <name type="scientific">marine metagenome</name>
    <dbReference type="NCBI Taxonomy" id="408172"/>
    <lineage>
        <taxon>unclassified sequences</taxon>
        <taxon>metagenomes</taxon>
        <taxon>ecological metagenomes</taxon>
    </lineage>
</organism>
<dbReference type="GO" id="GO:0006520">
    <property type="term" value="P:amino acid metabolic process"/>
    <property type="evidence" value="ECO:0007669"/>
    <property type="project" value="InterPro"/>
</dbReference>
<protein>
    <recommendedName>
        <fullName evidence="7">Aminotransferase class I/classII domain-containing protein</fullName>
    </recommendedName>
</protein>
<comment type="cofactor">
    <cofactor evidence="1">
        <name>pyridoxal 5'-phosphate</name>
        <dbReference type="ChEBI" id="CHEBI:597326"/>
    </cofactor>
</comment>
<dbReference type="GO" id="GO:0008483">
    <property type="term" value="F:transaminase activity"/>
    <property type="evidence" value="ECO:0007669"/>
    <property type="project" value="UniProtKB-KW"/>
</dbReference>
<dbReference type="SUPFAM" id="SSF53383">
    <property type="entry name" value="PLP-dependent transferases"/>
    <property type="match status" value="1"/>
</dbReference>
<evidence type="ECO:0000256" key="1">
    <source>
        <dbReference type="ARBA" id="ARBA00001933"/>
    </source>
</evidence>
<evidence type="ECO:0000313" key="6">
    <source>
        <dbReference type="EMBL" id="SVC51206.1"/>
    </source>
</evidence>
<dbReference type="InterPro" id="IPR050596">
    <property type="entry name" value="AspAT/PAT-like"/>
</dbReference>
<gene>
    <name evidence="6" type="ORF">METZ01_LOCUS304060</name>
</gene>
<reference evidence="6" key="1">
    <citation type="submission" date="2018-05" db="EMBL/GenBank/DDBJ databases">
        <authorList>
            <person name="Lanie J.A."/>
            <person name="Ng W.-L."/>
            <person name="Kazmierczak K.M."/>
            <person name="Andrzejewski T.M."/>
            <person name="Davidsen T.M."/>
            <person name="Wayne K.J."/>
            <person name="Tettelin H."/>
            <person name="Glass J.I."/>
            <person name="Rusch D."/>
            <person name="Podicherti R."/>
            <person name="Tsui H.-C.T."/>
            <person name="Winkler M.E."/>
        </authorList>
    </citation>
    <scope>NUCLEOTIDE SEQUENCE</scope>
</reference>
<proteinExistence type="inferred from homology"/>
<evidence type="ECO:0000256" key="3">
    <source>
        <dbReference type="ARBA" id="ARBA00022576"/>
    </source>
</evidence>
<feature type="non-terminal residue" evidence="6">
    <location>
        <position position="1"/>
    </location>
</feature>
<dbReference type="EMBL" id="UINC01095262">
    <property type="protein sequence ID" value="SVC51206.1"/>
    <property type="molecule type" value="Genomic_DNA"/>
</dbReference>
<accession>A0A382MR56</accession>
<dbReference type="InterPro" id="IPR015424">
    <property type="entry name" value="PyrdxlP-dep_Trfase"/>
</dbReference>
<evidence type="ECO:0000256" key="2">
    <source>
        <dbReference type="ARBA" id="ARBA00007441"/>
    </source>
</evidence>
<name>A0A382MR56_9ZZZZ</name>
<keyword evidence="5" id="KW-0663">Pyridoxal phosphate</keyword>
<comment type="similarity">
    <text evidence="2">Belongs to the class-I pyridoxal-phosphate-dependent aminotransferase family.</text>
</comment>
<feature type="non-terminal residue" evidence="6">
    <location>
        <position position="86"/>
    </location>
</feature>
<sequence>VKDLPRSGIRDFFAVVSEMPQAISLGIGEPDFVTPWHIREAAIFALEKGRTSYTDNRGLLRLRREISKYVAGLFSPEYDPAEEILV</sequence>
<dbReference type="PANTHER" id="PTHR46383">
    <property type="entry name" value="ASPARTATE AMINOTRANSFERASE"/>
    <property type="match status" value="1"/>
</dbReference>
<dbReference type="AlphaFoldDB" id="A0A382MR56"/>
<dbReference type="Gene3D" id="3.90.1150.10">
    <property type="entry name" value="Aspartate Aminotransferase, domain 1"/>
    <property type="match status" value="1"/>
</dbReference>
<dbReference type="PANTHER" id="PTHR46383:SF3">
    <property type="entry name" value="ASPARTATE AMINOTRANSFERASE-RELATED"/>
    <property type="match status" value="1"/>
</dbReference>
<keyword evidence="3" id="KW-0032">Aminotransferase</keyword>
<keyword evidence="4" id="KW-0808">Transferase</keyword>
<evidence type="ECO:0008006" key="7">
    <source>
        <dbReference type="Google" id="ProtNLM"/>
    </source>
</evidence>